<name>A0AAN7CDH0_9PEZI</name>
<evidence type="ECO:0000256" key="1">
    <source>
        <dbReference type="SAM" id="Coils"/>
    </source>
</evidence>
<dbReference type="Proteomes" id="UP001303760">
    <property type="component" value="Unassembled WGS sequence"/>
</dbReference>
<sequence>MDADSLIKTLRAYHPSFDAAAVRAALGDPKSTELGRWASVHLTPDTLLTVDELSQYAALEESGRAEKLAMSSDLTTARVLSDQEIKDAIKELNRSTQAVTRHTETLKQQQQALDRLVNANRQSAEERVAIEEGQTRKWEAQRKDLAFSVYDLAESLSSRVLELEQRNTEAGTAIQKMVDSLLRSDDKLLSSLQKLGWELETEDTEEQKDVAILRETCARLIKFTVEGIQTKLDRIYLESIEQSAQSRSSRRVSADEVSALQQELESLYAEILPVAQMSTEQQFLEPALKSLAAKNGHGRAKSAQATSYIHECLDYLLDRAQEVMARLKAFHEYQLAVDAVLDIAKPELTPDAAIASPSKQKSVKEQEAVSPVRARPKQRPRHSSGAPELGSESPLEEILRTVAINLPPDEEAPPDAAAQVKELSSILANRQAKVQDVARNVQVTFESAATKQVADGKLAIQLVRDSILAESPYGEVRLVDPEIEGSLAVLSQELANIDNKLKEIDASVAKLRGRNAKRDELIGRWGP</sequence>
<reference evidence="3" key="2">
    <citation type="submission" date="2023-05" db="EMBL/GenBank/DDBJ databases">
        <authorList>
            <consortium name="Lawrence Berkeley National Laboratory"/>
            <person name="Steindorff A."/>
            <person name="Hensen N."/>
            <person name="Bonometti L."/>
            <person name="Westerberg I."/>
            <person name="Brannstrom I.O."/>
            <person name="Guillou S."/>
            <person name="Cros-Aarteil S."/>
            <person name="Calhoun S."/>
            <person name="Haridas S."/>
            <person name="Kuo A."/>
            <person name="Mondo S."/>
            <person name="Pangilinan J."/>
            <person name="Riley R."/>
            <person name="Labutti K."/>
            <person name="Andreopoulos B."/>
            <person name="Lipzen A."/>
            <person name="Chen C."/>
            <person name="Yanf M."/>
            <person name="Daum C."/>
            <person name="Ng V."/>
            <person name="Clum A."/>
            <person name="Ohm R."/>
            <person name="Martin F."/>
            <person name="Silar P."/>
            <person name="Natvig D."/>
            <person name="Lalanne C."/>
            <person name="Gautier V."/>
            <person name="Ament-Velasquez S.L."/>
            <person name="Kruys A."/>
            <person name="Hutchinson M.I."/>
            <person name="Powell A.J."/>
            <person name="Barry K."/>
            <person name="Miller A.N."/>
            <person name="Grigoriev I.V."/>
            <person name="Debuchy R."/>
            <person name="Gladieux P."/>
            <person name="Thoren M.H."/>
            <person name="Johannesson H."/>
        </authorList>
    </citation>
    <scope>NUCLEOTIDE SEQUENCE</scope>
    <source>
        <strain evidence="3">CBS 532.94</strain>
    </source>
</reference>
<dbReference type="EMBL" id="MU860077">
    <property type="protein sequence ID" value="KAK4238988.1"/>
    <property type="molecule type" value="Genomic_DNA"/>
</dbReference>
<evidence type="ECO:0000256" key="2">
    <source>
        <dbReference type="SAM" id="MobiDB-lite"/>
    </source>
</evidence>
<dbReference type="AlphaFoldDB" id="A0AAN7CDH0"/>
<evidence type="ECO:0000313" key="3">
    <source>
        <dbReference type="EMBL" id="KAK4238988.1"/>
    </source>
</evidence>
<feature type="coiled-coil region" evidence="1">
    <location>
        <begin position="487"/>
        <end position="514"/>
    </location>
</feature>
<keyword evidence="1" id="KW-0175">Coiled coil</keyword>
<proteinExistence type="predicted"/>
<reference evidence="3" key="1">
    <citation type="journal article" date="2023" name="Mol. Phylogenet. Evol.">
        <title>Genome-scale phylogeny and comparative genomics of the fungal order Sordariales.</title>
        <authorList>
            <person name="Hensen N."/>
            <person name="Bonometti L."/>
            <person name="Westerberg I."/>
            <person name="Brannstrom I.O."/>
            <person name="Guillou S."/>
            <person name="Cros-Aarteil S."/>
            <person name="Calhoun S."/>
            <person name="Haridas S."/>
            <person name="Kuo A."/>
            <person name="Mondo S."/>
            <person name="Pangilinan J."/>
            <person name="Riley R."/>
            <person name="LaButti K."/>
            <person name="Andreopoulos B."/>
            <person name="Lipzen A."/>
            <person name="Chen C."/>
            <person name="Yan M."/>
            <person name="Daum C."/>
            <person name="Ng V."/>
            <person name="Clum A."/>
            <person name="Steindorff A."/>
            <person name="Ohm R.A."/>
            <person name="Martin F."/>
            <person name="Silar P."/>
            <person name="Natvig D.O."/>
            <person name="Lalanne C."/>
            <person name="Gautier V."/>
            <person name="Ament-Velasquez S.L."/>
            <person name="Kruys A."/>
            <person name="Hutchinson M.I."/>
            <person name="Powell A.J."/>
            <person name="Barry K."/>
            <person name="Miller A.N."/>
            <person name="Grigoriev I.V."/>
            <person name="Debuchy R."/>
            <person name="Gladieux P."/>
            <person name="Hiltunen Thoren M."/>
            <person name="Johannesson H."/>
        </authorList>
    </citation>
    <scope>NUCLEOTIDE SEQUENCE</scope>
    <source>
        <strain evidence="3">CBS 532.94</strain>
    </source>
</reference>
<keyword evidence="4" id="KW-1185">Reference proteome</keyword>
<gene>
    <name evidence="3" type="ORF">C8A03DRAFT_14622</name>
</gene>
<feature type="region of interest" description="Disordered" evidence="2">
    <location>
        <begin position="352"/>
        <end position="392"/>
    </location>
</feature>
<accession>A0AAN7CDH0</accession>
<feature type="coiled-coil region" evidence="1">
    <location>
        <begin position="99"/>
        <end position="126"/>
    </location>
</feature>
<organism evidence="3 4">
    <name type="scientific">Achaetomium macrosporum</name>
    <dbReference type="NCBI Taxonomy" id="79813"/>
    <lineage>
        <taxon>Eukaryota</taxon>
        <taxon>Fungi</taxon>
        <taxon>Dikarya</taxon>
        <taxon>Ascomycota</taxon>
        <taxon>Pezizomycotina</taxon>
        <taxon>Sordariomycetes</taxon>
        <taxon>Sordariomycetidae</taxon>
        <taxon>Sordariales</taxon>
        <taxon>Chaetomiaceae</taxon>
        <taxon>Achaetomium</taxon>
    </lineage>
</organism>
<evidence type="ECO:0000313" key="4">
    <source>
        <dbReference type="Proteomes" id="UP001303760"/>
    </source>
</evidence>
<comment type="caution">
    <text evidence="3">The sequence shown here is derived from an EMBL/GenBank/DDBJ whole genome shotgun (WGS) entry which is preliminary data.</text>
</comment>
<protein>
    <submittedName>
        <fullName evidence="3">Uncharacterized protein</fullName>
    </submittedName>
</protein>